<reference evidence="1 2" key="1">
    <citation type="journal article" date="2013" name="PLoS ONE">
        <title>Assembly-driven community genomics of a hypersaline microbial ecosystem.</title>
        <authorList>
            <person name="Podell S."/>
            <person name="Ugalde J.A."/>
            <person name="Narasingarao P."/>
            <person name="Banfield J.F."/>
            <person name="Heidelberg K.B."/>
            <person name="Allen E.E."/>
        </authorList>
    </citation>
    <scope>NUCLEOTIDE SEQUENCE [LARGE SCALE GENOMIC DNA]</scope>
    <source>
        <strain evidence="2">J07HQW2</strain>
    </source>
</reference>
<gene>
    <name evidence="1" type="ORF">J07HQW2_00540</name>
</gene>
<dbReference type="HOGENOM" id="CLU_3147917_0_0_2"/>
<protein>
    <submittedName>
        <fullName evidence="1">Uncharacterized protein</fullName>
    </submittedName>
</protein>
<dbReference type="Proteomes" id="UP000030710">
    <property type="component" value="Unassembled WGS sequence"/>
</dbReference>
<organism evidence="1 2">
    <name type="scientific">Haloquadratum walsbyi J07HQW2</name>
    <dbReference type="NCBI Taxonomy" id="1238425"/>
    <lineage>
        <taxon>Archaea</taxon>
        <taxon>Methanobacteriati</taxon>
        <taxon>Methanobacteriota</taxon>
        <taxon>Stenosarchaea group</taxon>
        <taxon>Halobacteria</taxon>
        <taxon>Halobacteriales</taxon>
        <taxon>Haloferacaceae</taxon>
        <taxon>Haloquadratum</taxon>
    </lineage>
</organism>
<evidence type="ECO:0000313" key="1">
    <source>
        <dbReference type="EMBL" id="ERG94106.1"/>
    </source>
</evidence>
<evidence type="ECO:0000313" key="2">
    <source>
        <dbReference type="Proteomes" id="UP000030710"/>
    </source>
</evidence>
<dbReference type="EMBL" id="KE356561">
    <property type="protein sequence ID" value="ERG94106.1"/>
    <property type="molecule type" value="Genomic_DNA"/>
</dbReference>
<accession>U1PP84</accession>
<sequence length="48" mass="5201">MVRMDSTIPQTPPLFGGVPEVPKSVILSSTTLRSTTPPYFAHPDGFAR</sequence>
<dbReference type="STRING" id="1238425.J07HQW2_00540"/>
<proteinExistence type="predicted"/>
<name>U1PP84_9EURY</name>
<dbReference type="AlphaFoldDB" id="U1PP84"/>